<reference evidence="5" key="1">
    <citation type="journal article" date="2020" name="Syst. Appl. Microbiol.">
        <title>Streptomyces alkaliterrae sp. nov., isolated from an alkaline soil, and emended descriptions of Streptomyces alkaliphilus, Streptomyces calidiresistens and Streptomyces durbertensis.</title>
        <authorList>
            <person name="Swiecimska M."/>
            <person name="Golinska P."/>
            <person name="Nouioui I."/>
            <person name="Wypij M."/>
            <person name="Rai M."/>
            <person name="Sangal V."/>
            <person name="Goodfellow M."/>
        </authorList>
    </citation>
    <scope>NUCLEOTIDE SEQUENCE [LARGE SCALE GENOMIC DNA]</scope>
    <source>
        <strain evidence="5">DSM 104538</strain>
    </source>
</reference>
<evidence type="ECO:0000313" key="5">
    <source>
        <dbReference type="Proteomes" id="UP000766698"/>
    </source>
</evidence>
<organism evidence="4 5">
    <name type="scientific">Streptomyces durbertensis</name>
    <dbReference type="NCBI Taxonomy" id="2448886"/>
    <lineage>
        <taxon>Bacteria</taxon>
        <taxon>Bacillati</taxon>
        <taxon>Actinomycetota</taxon>
        <taxon>Actinomycetes</taxon>
        <taxon>Kitasatosporales</taxon>
        <taxon>Streptomycetaceae</taxon>
        <taxon>Streptomyces</taxon>
    </lineage>
</organism>
<evidence type="ECO:0000256" key="2">
    <source>
        <dbReference type="SAM" id="MobiDB-lite"/>
    </source>
</evidence>
<evidence type="ECO:0000259" key="3">
    <source>
        <dbReference type="SMART" id="SM00903"/>
    </source>
</evidence>
<proteinExistence type="predicted"/>
<dbReference type="SUPFAM" id="SSF50475">
    <property type="entry name" value="FMN-binding split barrel"/>
    <property type="match status" value="1"/>
</dbReference>
<dbReference type="PANTHER" id="PTHR30466">
    <property type="entry name" value="FLAVIN REDUCTASE"/>
    <property type="match status" value="1"/>
</dbReference>
<dbReference type="Pfam" id="PF01613">
    <property type="entry name" value="Flavin_Reduct"/>
    <property type="match status" value="1"/>
</dbReference>
<sequence>MSAPAAAPPRPAAARRSRRNAVLRSIASGVAVLTARSGERLHGTTVSTLTSVSRDPLIVGVCLRPGSVLAELAQHEGRFAVNVLSSEQAALARWFADSARPKGPAQFDGLDWWPGGDHTDGGAPLLGGAVAHLSCRLAGCVPVGDHEVLLGRVVDASAWGGEPLLSYAGGLHAPVLREPPPRESPHDAPGGDPDSPPGGQPGGITSDFEGERGSTR</sequence>
<dbReference type="Proteomes" id="UP000766698">
    <property type="component" value="Unassembled WGS sequence"/>
</dbReference>
<dbReference type="SMART" id="SM00903">
    <property type="entry name" value="Flavin_Reduct"/>
    <property type="match status" value="1"/>
</dbReference>
<feature type="domain" description="Flavin reductase like" evidence="3">
    <location>
        <begin position="23"/>
        <end position="173"/>
    </location>
</feature>
<dbReference type="InterPro" id="IPR012349">
    <property type="entry name" value="Split_barrel_FMN-bd"/>
</dbReference>
<comment type="caution">
    <text evidence="4">The sequence shown here is derived from an EMBL/GenBank/DDBJ whole genome shotgun (WGS) entry which is preliminary data.</text>
</comment>
<dbReference type="InterPro" id="IPR002563">
    <property type="entry name" value="Flavin_Rdtase-like_dom"/>
</dbReference>
<dbReference type="Gene3D" id="2.30.110.10">
    <property type="entry name" value="Electron Transport, Fmn-binding Protein, Chain A"/>
    <property type="match status" value="1"/>
</dbReference>
<feature type="region of interest" description="Disordered" evidence="2">
    <location>
        <begin position="172"/>
        <end position="216"/>
    </location>
</feature>
<dbReference type="EMBL" id="WMLF01000160">
    <property type="protein sequence ID" value="MBB1244472.1"/>
    <property type="molecule type" value="Genomic_DNA"/>
</dbReference>
<keyword evidence="1" id="KW-0560">Oxidoreductase</keyword>
<dbReference type="RefSeq" id="WP_182855829.1">
    <property type="nucleotide sequence ID" value="NZ_WMLF01000160.1"/>
</dbReference>
<accession>A0ABR6EHA6</accession>
<keyword evidence="5" id="KW-1185">Reference proteome</keyword>
<evidence type="ECO:0000256" key="1">
    <source>
        <dbReference type="ARBA" id="ARBA00023002"/>
    </source>
</evidence>
<evidence type="ECO:0000313" key="4">
    <source>
        <dbReference type="EMBL" id="MBB1244472.1"/>
    </source>
</evidence>
<gene>
    <name evidence="4" type="ORF">GL263_12995</name>
</gene>
<dbReference type="InterPro" id="IPR050268">
    <property type="entry name" value="NADH-dep_flavin_reductase"/>
</dbReference>
<protein>
    <submittedName>
        <fullName evidence="4">Flavin reductase</fullName>
    </submittedName>
</protein>
<dbReference type="PANTHER" id="PTHR30466:SF1">
    <property type="entry name" value="FMN REDUCTASE (NADH) RUTF"/>
    <property type="match status" value="1"/>
</dbReference>
<name>A0ABR6EHA6_9ACTN</name>